<keyword evidence="7" id="KW-1185">Reference proteome</keyword>
<evidence type="ECO:0000259" key="3">
    <source>
        <dbReference type="Pfam" id="PF01796"/>
    </source>
</evidence>
<accession>A0A4D7QJW7</accession>
<feature type="domain" description="ChsH2 rubredoxin-like zinc ribbon" evidence="5">
    <location>
        <begin position="363"/>
        <end position="387"/>
    </location>
</feature>
<dbReference type="CDD" id="cd00827">
    <property type="entry name" value="init_cond_enzymes"/>
    <property type="match status" value="1"/>
</dbReference>
<dbReference type="Pfam" id="PF08541">
    <property type="entry name" value="ACP_syn_III_C"/>
    <property type="match status" value="1"/>
</dbReference>
<dbReference type="EMBL" id="CP039865">
    <property type="protein sequence ID" value="QCK85596.1"/>
    <property type="molecule type" value="Genomic_DNA"/>
</dbReference>
<gene>
    <name evidence="6" type="ORF">E8L99_07350</name>
</gene>
<proteinExistence type="predicted"/>
<sequence>MTTGILSFGAYIPRLRLQRRVVAEAHSWFNAALKSQGKGERAICNWDEDPVTMAVEAARDCLTGIDRTSISALRLASTSFPFLDRLNAGVVAEALSLPEDISSLDVTATQRAATSALAEALGRTGRTLVAAADQRGARAASPVEMSAGDGAAALLVGEGEPVAKLLASATRSADFVDHYRTIESGFDYQWEERWIRDAGYMPIVPPVIARCLEKAGLKAADVTFFCMPAVLAKVANSVAKAAGIADAAVVDNMHAVLGETGCAHPLVMLVATLEKAKPGDRILVVGFGQGADALLFEVTPAILSLPARMGVKGHLARRREEANYQKFLAFNETIDLERGMRAEADKQTALSAMWRNHGTVTSFIGGKCTTCGTLQFPKSRICVNPNCNAVDSQEPHPFADRIGKVNSYTADRLTYSPDPPACYGMIQFDEGGRWMMDFTDVDEPDLKVGMPMRMMFRVKDVDSQRGFRRYFWKAAPAAAPQES</sequence>
<dbReference type="RefSeq" id="WP_137098930.1">
    <property type="nucleotide sequence ID" value="NZ_CP039865.1"/>
</dbReference>
<organism evidence="6 7">
    <name type="scientific">Phreatobacter aquaticus</name>
    <dbReference type="NCBI Taxonomy" id="2570229"/>
    <lineage>
        <taxon>Bacteria</taxon>
        <taxon>Pseudomonadati</taxon>
        <taxon>Pseudomonadota</taxon>
        <taxon>Alphaproteobacteria</taxon>
        <taxon>Hyphomicrobiales</taxon>
        <taxon>Phreatobacteraceae</taxon>
        <taxon>Phreatobacter</taxon>
    </lineage>
</organism>
<keyword evidence="2" id="KW-0012">Acyltransferase</keyword>
<dbReference type="SUPFAM" id="SSF53901">
    <property type="entry name" value="Thiolase-like"/>
    <property type="match status" value="2"/>
</dbReference>
<dbReference type="InterPro" id="IPR016039">
    <property type="entry name" value="Thiolase-like"/>
</dbReference>
<evidence type="ECO:0000256" key="2">
    <source>
        <dbReference type="ARBA" id="ARBA00023315"/>
    </source>
</evidence>
<feature type="domain" description="Beta-ketoacyl-[acyl-carrier-protein] synthase III C-terminal" evidence="4">
    <location>
        <begin position="212"/>
        <end position="291"/>
    </location>
</feature>
<dbReference type="OrthoDB" id="8771453at2"/>
<keyword evidence="1" id="KW-0808">Transferase</keyword>
<dbReference type="Proteomes" id="UP000298588">
    <property type="component" value="Chromosome"/>
</dbReference>
<dbReference type="GO" id="GO:0044550">
    <property type="term" value="P:secondary metabolite biosynthetic process"/>
    <property type="evidence" value="ECO:0007669"/>
    <property type="project" value="TreeGrafter"/>
</dbReference>
<dbReference type="Pfam" id="PF12172">
    <property type="entry name" value="zf-ChsH2"/>
    <property type="match status" value="1"/>
</dbReference>
<dbReference type="Pfam" id="PF01796">
    <property type="entry name" value="OB_ChsH2_C"/>
    <property type="match status" value="1"/>
</dbReference>
<reference evidence="6 7" key="1">
    <citation type="submission" date="2019-04" db="EMBL/GenBank/DDBJ databases">
        <title>Phreatobacter aquaticus sp. nov.</title>
        <authorList>
            <person name="Choi A."/>
            <person name="Baek K."/>
        </authorList>
    </citation>
    <scope>NUCLEOTIDE SEQUENCE [LARGE SCALE GENOMIC DNA]</scope>
    <source>
        <strain evidence="6 7">NMCR1094</strain>
    </source>
</reference>
<evidence type="ECO:0000313" key="6">
    <source>
        <dbReference type="EMBL" id="QCK85596.1"/>
    </source>
</evidence>
<evidence type="ECO:0000259" key="5">
    <source>
        <dbReference type="Pfam" id="PF12172"/>
    </source>
</evidence>
<dbReference type="KEGG" id="paqt:E8L99_07350"/>
<dbReference type="Gene3D" id="3.40.47.10">
    <property type="match status" value="2"/>
</dbReference>
<dbReference type="GO" id="GO:0016746">
    <property type="term" value="F:acyltransferase activity"/>
    <property type="evidence" value="ECO:0007669"/>
    <property type="project" value="UniProtKB-KW"/>
</dbReference>
<evidence type="ECO:0000256" key="1">
    <source>
        <dbReference type="ARBA" id="ARBA00022679"/>
    </source>
</evidence>
<dbReference type="SUPFAM" id="SSF50249">
    <property type="entry name" value="Nucleic acid-binding proteins"/>
    <property type="match status" value="1"/>
</dbReference>
<dbReference type="InterPro" id="IPR002878">
    <property type="entry name" value="ChsH2_C"/>
</dbReference>
<name>A0A4D7QJW7_9HYPH</name>
<dbReference type="PANTHER" id="PTHR34069:SF2">
    <property type="entry name" value="BETA-KETOACYL-[ACYL-CARRIER-PROTEIN] SYNTHASE III"/>
    <property type="match status" value="1"/>
</dbReference>
<dbReference type="InterPro" id="IPR013747">
    <property type="entry name" value="ACP_syn_III_C"/>
</dbReference>
<evidence type="ECO:0000259" key="4">
    <source>
        <dbReference type="Pfam" id="PF08541"/>
    </source>
</evidence>
<feature type="domain" description="ChsH2 C-terminal OB-fold" evidence="3">
    <location>
        <begin position="401"/>
        <end position="457"/>
    </location>
</feature>
<protein>
    <submittedName>
        <fullName evidence="6">Hydroxymethylglutaryl-CoA synthase family protein</fullName>
    </submittedName>
</protein>
<dbReference type="InterPro" id="IPR022002">
    <property type="entry name" value="ChsH2_Znr"/>
</dbReference>
<dbReference type="InterPro" id="IPR012340">
    <property type="entry name" value="NA-bd_OB-fold"/>
</dbReference>
<evidence type="ECO:0000313" key="7">
    <source>
        <dbReference type="Proteomes" id="UP000298588"/>
    </source>
</evidence>
<dbReference type="PANTHER" id="PTHR34069">
    <property type="entry name" value="3-OXOACYL-[ACYL-CARRIER-PROTEIN] SYNTHASE 3"/>
    <property type="match status" value="1"/>
</dbReference>
<dbReference type="AlphaFoldDB" id="A0A4D7QJW7"/>